<keyword evidence="3" id="KW-0413">Isomerase</keyword>
<dbReference type="EMBL" id="FOXH01000009">
    <property type="protein sequence ID" value="SFQ07310.1"/>
    <property type="molecule type" value="Genomic_DNA"/>
</dbReference>
<dbReference type="InterPro" id="IPR051804">
    <property type="entry name" value="Carb_Metab_Reg_Kinase/Isom"/>
</dbReference>
<dbReference type="InterPro" id="IPR011051">
    <property type="entry name" value="RmlC_Cupin_sf"/>
</dbReference>
<dbReference type="STRING" id="1079859.SAMN04515674_109141"/>
<dbReference type="Gene3D" id="2.60.120.10">
    <property type="entry name" value="Jelly Rolls"/>
    <property type="match status" value="2"/>
</dbReference>
<dbReference type="SUPFAM" id="SSF51182">
    <property type="entry name" value="RmlC-like cupins"/>
    <property type="match status" value="1"/>
</dbReference>
<name>A0A1I5VIJ3_9BACT</name>
<dbReference type="AlphaFoldDB" id="A0A1I5VIJ3"/>
<evidence type="ECO:0000313" key="4">
    <source>
        <dbReference type="Proteomes" id="UP000199306"/>
    </source>
</evidence>
<keyword evidence="2" id="KW-0862">Zinc</keyword>
<dbReference type="GO" id="GO:0016853">
    <property type="term" value="F:isomerase activity"/>
    <property type="evidence" value="ECO:0007669"/>
    <property type="project" value="UniProtKB-KW"/>
</dbReference>
<dbReference type="PANTHER" id="PTHR42742">
    <property type="entry name" value="TRANSCRIPTIONAL REPRESSOR MPRA"/>
    <property type="match status" value="1"/>
</dbReference>
<dbReference type="CDD" id="cd07010">
    <property type="entry name" value="cupin_PMI_type_I_N_bac"/>
    <property type="match status" value="1"/>
</dbReference>
<evidence type="ECO:0000256" key="1">
    <source>
        <dbReference type="ARBA" id="ARBA00022723"/>
    </source>
</evidence>
<dbReference type="GO" id="GO:0046872">
    <property type="term" value="F:metal ion binding"/>
    <property type="evidence" value="ECO:0007669"/>
    <property type="project" value="UniProtKB-KW"/>
</dbReference>
<keyword evidence="4" id="KW-1185">Reference proteome</keyword>
<sequence length="643" mass="74097">MFVHNIIYRIIPIYNRIKKVSAEVVFIKNKILSPINMNPDNIHTQTFSQMQVEEVLRKSSRELMPVKLNREAIESEREAYHIYPVYPLGGNKIFSGFDSLARWIIKHKTVIIDGYAGLFWDKIESAIHQYLVDEGLTSNWIRTGSYLKPESAVEEMVLPFLAEPDSVWGTKCTLEIKDFYELEDFSAQLPRADCEINIVIGSGAALIDWSAPVIYIDLPKNELQYRMRAGSITNLGSTRLYESYLMYKRFYFVDWPVLNRHKKEIFDKITVVADGQWLDNINWLSKTDFIEGLNKISRSMIRVRPWFEPGVWGGQWIKQHIPKADNGEINIAWSFELIVPENGLVFESDGCLAEVSFDFLMFHNQEQVLGKHAKQYGDEFPIRFDFLDTYDGGNLSIQCHPGLKYIQEHFGETITQDETYYILDCKHSAKVYLGFQENIDDVKFKNDLIKSQKENVTLNIEEYVQVHSSKKHDLFLIPNGTVHSAGADNLVLEISATPYIFTFKMYDWLRLDMDGNPRPINIDHAFNNLDFARKGDQVQKTLISVPTVIGEGKDWQLIHLPTHKEHFYDVHRIEFDKTISIDTNDCCHVMMLVEGDSVTVQTADGSKKTFAYAETFIIPAAARSYTLTNSGKNRAKVIKAFLK</sequence>
<gene>
    <name evidence="3" type="ORF">SAMN04515674_109141</name>
</gene>
<dbReference type="InterPro" id="IPR014710">
    <property type="entry name" value="RmlC-like_jellyroll"/>
</dbReference>
<accession>A0A1I5VIJ3</accession>
<evidence type="ECO:0000313" key="3">
    <source>
        <dbReference type="EMBL" id="SFQ07310.1"/>
    </source>
</evidence>
<dbReference type="PANTHER" id="PTHR42742:SF3">
    <property type="entry name" value="FRUCTOKINASE"/>
    <property type="match status" value="1"/>
</dbReference>
<protein>
    <submittedName>
        <fullName evidence="3">Mannose-6-phosphate isomerase, class I</fullName>
    </submittedName>
</protein>
<organism evidence="3 4">
    <name type="scientific">Pseudarcicella hirudinis</name>
    <dbReference type="NCBI Taxonomy" id="1079859"/>
    <lineage>
        <taxon>Bacteria</taxon>
        <taxon>Pseudomonadati</taxon>
        <taxon>Bacteroidota</taxon>
        <taxon>Cytophagia</taxon>
        <taxon>Cytophagales</taxon>
        <taxon>Flectobacillaceae</taxon>
        <taxon>Pseudarcicella</taxon>
    </lineage>
</organism>
<dbReference type="Proteomes" id="UP000199306">
    <property type="component" value="Unassembled WGS sequence"/>
</dbReference>
<keyword evidence="1" id="KW-0479">Metal-binding</keyword>
<proteinExistence type="predicted"/>
<evidence type="ECO:0000256" key="2">
    <source>
        <dbReference type="ARBA" id="ARBA00022833"/>
    </source>
</evidence>
<reference evidence="3 4" key="1">
    <citation type="submission" date="2016-10" db="EMBL/GenBank/DDBJ databases">
        <authorList>
            <person name="de Groot N.N."/>
        </authorList>
    </citation>
    <scope>NUCLEOTIDE SEQUENCE [LARGE SCALE GENOMIC DNA]</scope>
    <source>
        <strain evidence="4">E92,LMG 26720,CCM 7988</strain>
    </source>
</reference>